<evidence type="ECO:0000313" key="5">
    <source>
        <dbReference type="EMBL" id="SQH24178.1"/>
    </source>
</evidence>
<dbReference type="SUPFAM" id="SSF64383">
    <property type="entry name" value="Cell-division protein ZipA, C-terminal domain"/>
    <property type="match status" value="1"/>
</dbReference>
<keyword evidence="2 3" id="KW-0472">Membrane</keyword>
<evidence type="ECO:0000256" key="1">
    <source>
        <dbReference type="RuleBase" id="RU003612"/>
    </source>
</evidence>
<dbReference type="RefSeq" id="WP_003788503.1">
    <property type="nucleotide sequence ID" value="NZ_CP091518.1"/>
</dbReference>
<dbReference type="InterPro" id="IPR036765">
    <property type="entry name" value="ZipA_FtsZ-bd_C_sf"/>
</dbReference>
<keyword evidence="1" id="KW-0131">Cell cycle</keyword>
<comment type="function">
    <text evidence="1">Essential cell division protein that stabilizes the FtsZ protofilaments by cross-linking them and that serves as a cytoplasmic membrane anchor for the Z ring. Also required for the recruitment to the septal ring of downstream cell division proteins.</text>
</comment>
<dbReference type="EMBL" id="LS483426">
    <property type="protein sequence ID" value="SQH24178.1"/>
    <property type="molecule type" value="Genomic_DNA"/>
</dbReference>
<dbReference type="GeneID" id="93261649"/>
<evidence type="ECO:0000259" key="4">
    <source>
        <dbReference type="SMART" id="SM00771"/>
    </source>
</evidence>
<reference evidence="5 6" key="1">
    <citation type="submission" date="2018-06" db="EMBL/GenBank/DDBJ databases">
        <authorList>
            <consortium name="Pathogen Informatics"/>
            <person name="Doyle S."/>
        </authorList>
    </citation>
    <scope>NUCLEOTIDE SEQUENCE [LARGE SCALE GENOMIC DNA]</scope>
    <source>
        <strain evidence="5 6">NCTC10529</strain>
    </source>
</reference>
<protein>
    <recommendedName>
        <fullName evidence="1">Cell division protein ZipA</fullName>
    </recommendedName>
</protein>
<dbReference type="Pfam" id="PF04354">
    <property type="entry name" value="ZipA_C"/>
    <property type="match status" value="1"/>
</dbReference>
<feature type="transmembrane region" description="Helical" evidence="3">
    <location>
        <begin position="6"/>
        <end position="25"/>
    </location>
</feature>
<keyword evidence="1" id="KW-0132">Cell division</keyword>
<name>A0AAX2J278_KINKI</name>
<keyword evidence="2 3" id="KW-0812">Transmembrane</keyword>
<comment type="similarity">
    <text evidence="1">Belongs to the ZipA family.</text>
</comment>
<dbReference type="GO" id="GO:0005886">
    <property type="term" value="C:plasma membrane"/>
    <property type="evidence" value="ECO:0007669"/>
    <property type="project" value="UniProtKB-SubCell"/>
</dbReference>
<dbReference type="GO" id="GO:0090529">
    <property type="term" value="P:cell septum assembly"/>
    <property type="evidence" value="ECO:0007669"/>
    <property type="project" value="InterPro"/>
</dbReference>
<evidence type="ECO:0000256" key="2">
    <source>
        <dbReference type="RuleBase" id="RU003613"/>
    </source>
</evidence>
<organism evidence="5 6">
    <name type="scientific">Kingella kingae</name>
    <dbReference type="NCBI Taxonomy" id="504"/>
    <lineage>
        <taxon>Bacteria</taxon>
        <taxon>Pseudomonadati</taxon>
        <taxon>Pseudomonadota</taxon>
        <taxon>Betaproteobacteria</taxon>
        <taxon>Neisseriales</taxon>
        <taxon>Neisseriaceae</taxon>
        <taxon>Kingella</taxon>
    </lineage>
</organism>
<keyword evidence="2" id="KW-1003">Cell membrane</keyword>
<dbReference type="AlphaFoldDB" id="A0AAX2J278"/>
<dbReference type="SMART" id="SM00771">
    <property type="entry name" value="ZipA_C"/>
    <property type="match status" value="1"/>
</dbReference>
<evidence type="ECO:0000256" key="3">
    <source>
        <dbReference type="SAM" id="Phobius"/>
    </source>
</evidence>
<proteinExistence type="inferred from homology"/>
<keyword evidence="3" id="KW-1133">Transmembrane helix</keyword>
<dbReference type="InterPro" id="IPR007449">
    <property type="entry name" value="ZipA_FtsZ-bd_C"/>
</dbReference>
<comment type="subcellular location">
    <subcellularLocation>
        <location evidence="2">Cell inner membrane</location>
        <topology evidence="2">Single-pass type I membrane protein</topology>
    </subcellularLocation>
</comment>
<gene>
    <name evidence="5" type="ORF">NCTC10529_00331</name>
</gene>
<dbReference type="Gene3D" id="3.30.1400.10">
    <property type="entry name" value="ZipA, C-terminal FtsZ-binding domain"/>
    <property type="match status" value="1"/>
</dbReference>
<evidence type="ECO:0000313" key="6">
    <source>
        <dbReference type="Proteomes" id="UP000248598"/>
    </source>
</evidence>
<sequence>MNQLYLVVIIAFLAILIAVILYNMYQEKQYRRKIRSQFGHSDHDALLGSQTESVRDGMSFGGEKLQRFAASKVADNQIHSAEHEPESTDIQYSEPLVNLHFDEKTQEISMQINVKETTPSVAVDTESTQPNTTPFSLIEDELHTKKQPARLDDEPQAELPFTETPVAPIAPIITPTTRRLLIELDDLTQHSLTWFDTRFDYVAHVALYQPKELQTLPRLSGGHHFQIAGCTMDSRFQLAEPIPGVHYQAFAIGLQAISRKGLTTAEELRHFQQQVRLFADKMDGEVKFPPLNPFLANAKPLDELCARVDQTIAIHLVSRSSSVLGTELRLAVEQAGFVLQEDGVFTLTNTMGDVQYTISTLDGTAFTDALLSSQPYKGFSMLLDITRVPHGEEVFNQFIGVAVKLSSMLNLDLVDDQVRQLSTDWLKEVRSYIHARQDEMTRIGIEPGSALAKRLFA</sequence>
<feature type="domain" description="ZipA C-terminal FtsZ-binding" evidence="4">
    <location>
        <begin position="308"/>
        <end position="433"/>
    </location>
</feature>
<keyword evidence="2" id="KW-0997">Cell inner membrane</keyword>
<accession>A0AAX2J278</accession>
<dbReference type="Proteomes" id="UP000248598">
    <property type="component" value="Chromosome 1"/>
</dbReference>